<feature type="coiled-coil region" evidence="1">
    <location>
        <begin position="472"/>
        <end position="539"/>
    </location>
</feature>
<feature type="compositionally biased region" description="Polar residues" evidence="2">
    <location>
        <begin position="10"/>
        <end position="20"/>
    </location>
</feature>
<dbReference type="GeneID" id="105427609"/>
<keyword evidence="1" id="KW-0175">Coiled coil</keyword>
<accession>A0A6I9W6R5</accession>
<reference evidence="4" key="1">
    <citation type="submission" date="2025-08" db="UniProtKB">
        <authorList>
            <consortium name="RefSeq"/>
        </authorList>
    </citation>
    <scope>IDENTIFICATION</scope>
</reference>
<feature type="compositionally biased region" description="Basic and acidic residues" evidence="2">
    <location>
        <begin position="32"/>
        <end position="47"/>
    </location>
</feature>
<evidence type="ECO:0000256" key="1">
    <source>
        <dbReference type="SAM" id="Coils"/>
    </source>
</evidence>
<dbReference type="PANTHER" id="PTHR10337">
    <property type="entry name" value="SHC TRANSFORMING PROTEIN"/>
    <property type="match status" value="1"/>
</dbReference>
<gene>
    <name evidence="4" type="primary">LOC105427609</name>
</gene>
<organism evidence="3 4">
    <name type="scientific">Pogonomyrmex barbatus</name>
    <name type="common">red harvester ant</name>
    <dbReference type="NCBI Taxonomy" id="144034"/>
    <lineage>
        <taxon>Eukaryota</taxon>
        <taxon>Metazoa</taxon>
        <taxon>Ecdysozoa</taxon>
        <taxon>Arthropoda</taxon>
        <taxon>Hexapoda</taxon>
        <taxon>Insecta</taxon>
        <taxon>Pterygota</taxon>
        <taxon>Neoptera</taxon>
        <taxon>Endopterygota</taxon>
        <taxon>Hymenoptera</taxon>
        <taxon>Apocrita</taxon>
        <taxon>Aculeata</taxon>
        <taxon>Formicoidea</taxon>
        <taxon>Formicidae</taxon>
        <taxon>Myrmicinae</taxon>
        <taxon>Pogonomyrmex</taxon>
    </lineage>
</organism>
<dbReference type="InterPro" id="IPR051235">
    <property type="entry name" value="CEP152/SHC-Transforming"/>
</dbReference>
<name>A0A6I9W6R5_9HYME</name>
<feature type="coiled-coil region" evidence="1">
    <location>
        <begin position="582"/>
        <end position="990"/>
    </location>
</feature>
<dbReference type="Proteomes" id="UP000504615">
    <property type="component" value="Unplaced"/>
</dbReference>
<feature type="coiled-coil region" evidence="1">
    <location>
        <begin position="1021"/>
        <end position="1098"/>
    </location>
</feature>
<feature type="coiled-coil region" evidence="1">
    <location>
        <begin position="1273"/>
        <end position="1346"/>
    </location>
</feature>
<sequence length="1386" mass="162428">METGPGLSLFQGSESIQLNAVGQGLEEDEEQEDKRRLNEEIQDRLDKEFDDLDDDASSINSSHYQDDNTRDTDHTDTVVNSGLDTPAKAQMAAVHLQKELGVYDRMENLNNYDRVENLNNYDRDVITNHRSDSETGGGTIQSDFDLYRHTPYGNNRLNDSNNTTLETPYELAKPPIEYPRKMHLQLADECTFGENYPYNYETPSNHYNTHIPKKYSNNGINDSYENNVQNKQIHEFGGGDNVTSDHMNHCYKTSPNGRPMDDDIAYKTTELNSKEQLEVMYMVRMKEINHLTEQLQQLQLEKEDEKAQMSRRLMLLQAEVERTNLSRNQAQEALVDAKAEITDLQMQMESLKERNAVLEKTNQNITEELNIARDSVIDLQQKIAVLERTQVLQSNDKTQEKFLKQAQEKHAVEMKNMQTQIDVLTDKLNTKLLKKDTSNNSVWETSCVVLEHKLDDARRAHEALMVEKGDTMNRLAQALQDSQTQCRNLMATNNAQQVMQLQAQVKMLIQEKEELHKNIQELQNKLEVAKSDIAQYDSLLEDESDSIRQMKLGELYNKSKSKPVDDITNKLRGELQRCIAGQAVKRKEINRLENTLSQKEKELNKALILADTCRQESAQYAKRINELEQELRSVLTDEALKANAKIQKLSDHLNDVKKQYELMRDEKINLEQKLEEALAVNQEQLKKMHQETMEQQEKEAIDEYNKEYLEIHAKAVERVKQEAQMEIVQLSVQLEQTQKELDRVKELYIDVCGTKEQLINEHKHEIKMLKNKYTTMESQHKNVEKLENELQTQNKLCNKLTKECEDFKSKIIELEKDLMYERRKKEDHVRKIHLEIERAKEEALHELRNAHPNQEISFLLPDHCSEHLEKINQLEEDCKRLEEKLQIAVQEQKKLSDYQTELDDAKLKIAQMEIAQESWKKKYEKVVSEKKDLLAKVSKLDLELLNLKRTAKLEDSDDVKLKIVRFQAENETLKNQCDSLLSERNTCKEKISVLETELFDVRRKVSSFEGRLRRNDEITSKSELEKELSRYKDLVAQLSRLNSSKEGRTNESLEQRIQQFEHDLRSKDEKLSRLLKDFEKIKDERDQLVLKLRNQAKQFEQYVKSQNKVSAELNLSPRSTGDSTDFQKMKEIMAKEVREEMEQRVAKELRGIGEHNRKELEELEEKYKTIVLDLQTKCNEKNQELETLQKAIKAEKVKANQINRISQIIADKLEICTRELQARKVQIDKLEIDLKKKEDQIEDDRNCMAQMMTKWIAELKESKAKETEKDDEIQKLKSTEIELNNEIKILNDKKERMQNDLHLLKHKYKSAKDTADNYKKYAQTNREFLSNECKRIEEGYKKAIEEVQQNFLAHDEQYAAKVKKFENQHAGKMEQMRLTLKYKDKC</sequence>
<feature type="coiled-coil region" evidence="1">
    <location>
        <begin position="1146"/>
        <end position="1247"/>
    </location>
</feature>
<proteinExistence type="predicted"/>
<evidence type="ECO:0000313" key="4">
    <source>
        <dbReference type="RefSeq" id="XP_011637731.1"/>
    </source>
</evidence>
<evidence type="ECO:0000256" key="2">
    <source>
        <dbReference type="SAM" id="MobiDB-lite"/>
    </source>
</evidence>
<dbReference type="KEGG" id="pbar:105427609"/>
<protein>
    <submittedName>
        <fullName evidence="4">Centrosomal protein of 152 kDa-like isoform X1</fullName>
    </submittedName>
</protein>
<dbReference type="OrthoDB" id="25391at2759"/>
<feature type="compositionally biased region" description="Basic and acidic residues" evidence="2">
    <location>
        <begin position="64"/>
        <end position="76"/>
    </location>
</feature>
<dbReference type="PANTHER" id="PTHR10337:SF6">
    <property type="entry name" value="CENTROSOMAL PROTEIN OF 152 KDA"/>
    <property type="match status" value="1"/>
</dbReference>
<dbReference type="GO" id="GO:0005813">
    <property type="term" value="C:centrosome"/>
    <property type="evidence" value="ECO:0007669"/>
    <property type="project" value="TreeGrafter"/>
</dbReference>
<dbReference type="RefSeq" id="XP_011637731.1">
    <property type="nucleotide sequence ID" value="XM_011639429.2"/>
</dbReference>
<feature type="region of interest" description="Disordered" evidence="2">
    <location>
        <begin position="1"/>
        <end position="77"/>
    </location>
</feature>
<keyword evidence="3" id="KW-1185">Reference proteome</keyword>
<dbReference type="GO" id="GO:0007099">
    <property type="term" value="P:centriole replication"/>
    <property type="evidence" value="ECO:0007669"/>
    <property type="project" value="TreeGrafter"/>
</dbReference>
<feature type="coiled-coil region" evidence="1">
    <location>
        <begin position="288"/>
        <end position="389"/>
    </location>
</feature>
<evidence type="ECO:0000313" key="3">
    <source>
        <dbReference type="Proteomes" id="UP000504615"/>
    </source>
</evidence>